<proteinExistence type="predicted"/>
<dbReference type="EMBL" id="VSSQ01042444">
    <property type="protein sequence ID" value="MPM96031.1"/>
    <property type="molecule type" value="Genomic_DNA"/>
</dbReference>
<reference evidence="2" key="1">
    <citation type="submission" date="2019-08" db="EMBL/GenBank/DDBJ databases">
        <authorList>
            <person name="Kucharzyk K."/>
            <person name="Murdoch R.W."/>
            <person name="Higgins S."/>
            <person name="Loffler F."/>
        </authorList>
    </citation>
    <scope>NUCLEOTIDE SEQUENCE</scope>
</reference>
<dbReference type="AlphaFoldDB" id="A0A645E394"/>
<feature type="compositionally biased region" description="Basic and acidic residues" evidence="1">
    <location>
        <begin position="9"/>
        <end position="31"/>
    </location>
</feature>
<protein>
    <submittedName>
        <fullName evidence="2">Uncharacterized protein</fullName>
    </submittedName>
</protein>
<evidence type="ECO:0000256" key="1">
    <source>
        <dbReference type="SAM" id="MobiDB-lite"/>
    </source>
</evidence>
<accession>A0A645E394</accession>
<feature type="region of interest" description="Disordered" evidence="1">
    <location>
        <begin position="1"/>
        <end position="31"/>
    </location>
</feature>
<organism evidence="2">
    <name type="scientific">bioreactor metagenome</name>
    <dbReference type="NCBI Taxonomy" id="1076179"/>
    <lineage>
        <taxon>unclassified sequences</taxon>
        <taxon>metagenomes</taxon>
        <taxon>ecological metagenomes</taxon>
    </lineage>
</organism>
<gene>
    <name evidence="2" type="ORF">SDC9_143187</name>
</gene>
<name>A0A645E394_9ZZZZ</name>
<comment type="caution">
    <text evidence="2">The sequence shown here is derived from an EMBL/GenBank/DDBJ whole genome shotgun (WGS) entry which is preliminary data.</text>
</comment>
<sequence>MPMLGNQPKYREKTSIRSKAKKNEGVETESKDNTIIKLSINLL</sequence>
<evidence type="ECO:0000313" key="2">
    <source>
        <dbReference type="EMBL" id="MPM96031.1"/>
    </source>
</evidence>